<evidence type="ECO:0000313" key="2">
    <source>
        <dbReference type="EMBL" id="WZU66774.1"/>
    </source>
</evidence>
<feature type="region of interest" description="Disordered" evidence="1">
    <location>
        <begin position="36"/>
        <end position="66"/>
    </location>
</feature>
<name>A0AAN0M8M6_9RHOB</name>
<evidence type="ECO:0000313" key="3">
    <source>
        <dbReference type="Proteomes" id="UP001470809"/>
    </source>
</evidence>
<protein>
    <submittedName>
        <fullName evidence="2">Uncharacterized protein</fullName>
    </submittedName>
</protein>
<evidence type="ECO:0000256" key="1">
    <source>
        <dbReference type="SAM" id="MobiDB-lite"/>
    </source>
</evidence>
<dbReference type="Proteomes" id="UP001470809">
    <property type="component" value="Chromosome"/>
</dbReference>
<reference evidence="2" key="1">
    <citation type="submission" date="2024-08" db="EMBL/GenBank/DDBJ databases">
        <title>Phylogenomic analyses of a clade within the roseobacter group suggest taxonomic reassignments of species of the genera Aestuariivita, Citreicella, Loktanella, Nautella, Pelagibaca, Ruegeria, Thalassobius, Thiobacimonas and Tropicibacter, and the proposal o.</title>
        <authorList>
            <person name="Jeon C.O."/>
        </authorList>
    </citation>
    <scope>NUCLEOTIDE SEQUENCE</scope>
    <source>
        <strain evidence="2">SS1-5</strain>
    </source>
</reference>
<dbReference type="EMBL" id="CP151767">
    <property type="protein sequence ID" value="WZU66774.1"/>
    <property type="molecule type" value="Genomic_DNA"/>
</dbReference>
<organism evidence="2 3">
    <name type="scientific">Yoonia rhodophyticola</name>
    <dbReference type="NCBI Taxonomy" id="3137370"/>
    <lineage>
        <taxon>Bacteria</taxon>
        <taxon>Pseudomonadati</taxon>
        <taxon>Pseudomonadota</taxon>
        <taxon>Alphaproteobacteria</taxon>
        <taxon>Rhodobacterales</taxon>
        <taxon>Paracoccaceae</taxon>
        <taxon>Yoonia</taxon>
    </lineage>
</organism>
<dbReference type="RefSeq" id="WP_342076095.1">
    <property type="nucleotide sequence ID" value="NZ_CP151767.2"/>
</dbReference>
<dbReference type="KEGG" id="yrh:AABB31_17445"/>
<accession>A0AAN0M8M6</accession>
<sequence>MIEPNTTPTPSFDFAAQEAKRRTIETPTMASVAAERRNDGNWAIDPGDGPCDSDEKRQDKLCTATE</sequence>
<gene>
    <name evidence="2" type="ORF">AABB31_17445</name>
</gene>
<keyword evidence="3" id="KW-1185">Reference proteome</keyword>
<proteinExistence type="predicted"/>
<dbReference type="AlphaFoldDB" id="A0AAN0M8M6"/>